<keyword evidence="5 11" id="KW-1133">Transmembrane helix</keyword>
<feature type="transmembrane region" description="Helical" evidence="11">
    <location>
        <begin position="97"/>
        <end position="118"/>
    </location>
</feature>
<dbReference type="EMBL" id="JARGDL010000004">
    <property type="protein sequence ID" value="MDF1611370.1"/>
    <property type="molecule type" value="Genomic_DNA"/>
</dbReference>
<dbReference type="Pfam" id="PF02537">
    <property type="entry name" value="CRCB"/>
    <property type="match status" value="1"/>
</dbReference>
<protein>
    <recommendedName>
        <fullName evidence="11">Fluoride-specific ion channel FluC</fullName>
    </recommendedName>
</protein>
<evidence type="ECO:0000256" key="6">
    <source>
        <dbReference type="ARBA" id="ARBA00023065"/>
    </source>
</evidence>
<feature type="transmembrane region" description="Helical" evidence="11">
    <location>
        <begin position="33"/>
        <end position="55"/>
    </location>
</feature>
<gene>
    <name evidence="11 12" type="primary">crcB</name>
    <name evidence="11" type="synonym">fluC</name>
    <name evidence="12" type="ORF">P0M35_04350</name>
</gene>
<feature type="binding site" evidence="11">
    <location>
        <position position="78"/>
    </location>
    <ligand>
        <name>Na(+)</name>
        <dbReference type="ChEBI" id="CHEBI:29101"/>
        <note>structural</note>
    </ligand>
</feature>
<keyword evidence="7 11" id="KW-0472">Membrane</keyword>
<comment type="function">
    <text evidence="11">Fluoride-specific ion channel. Important for reducing fluoride concentration in the cell, thus reducing its toxicity.</text>
</comment>
<feature type="transmembrane region" description="Helical" evidence="11">
    <location>
        <begin position="5"/>
        <end position="21"/>
    </location>
</feature>
<comment type="subcellular location">
    <subcellularLocation>
        <location evidence="1 11">Cell membrane</location>
        <topology evidence="1 11">Multi-pass membrane protein</topology>
    </subcellularLocation>
</comment>
<keyword evidence="3" id="KW-0997">Cell inner membrane</keyword>
<comment type="activity regulation">
    <text evidence="11">Na(+) is not transported, but it plays an essential structural role and its presence is essential for fluoride channel function.</text>
</comment>
<evidence type="ECO:0000313" key="12">
    <source>
        <dbReference type="EMBL" id="MDF1611370.1"/>
    </source>
</evidence>
<sequence length="125" mass="14147">MYNYIIVFIGAGIGGILRYWLSNSVYKFLPPDFPYGTLVVNVLGSFVIGIVMFYFNENKLISPTARVFLTVGFCGGLTTFSTFSFETINLLKEREFYFAGLNILANVLITLFVLFVVYKISKFIS</sequence>
<feature type="transmembrane region" description="Helical" evidence="11">
    <location>
        <begin position="67"/>
        <end position="85"/>
    </location>
</feature>
<dbReference type="GO" id="GO:0062054">
    <property type="term" value="F:fluoride channel activity"/>
    <property type="evidence" value="ECO:0007669"/>
    <property type="project" value="UniProtKB-UniRule"/>
</dbReference>
<dbReference type="RefSeq" id="WP_321535137.1">
    <property type="nucleotide sequence ID" value="NZ_JARGDL010000004.1"/>
</dbReference>
<keyword evidence="11" id="KW-0813">Transport</keyword>
<dbReference type="InterPro" id="IPR003691">
    <property type="entry name" value="FluC"/>
</dbReference>
<comment type="similarity">
    <text evidence="9 11">Belongs to the fluoride channel Fluc/FEX (TC 1.A.43) family.</text>
</comment>
<evidence type="ECO:0000256" key="10">
    <source>
        <dbReference type="ARBA" id="ARBA00035585"/>
    </source>
</evidence>
<dbReference type="GO" id="GO:0005886">
    <property type="term" value="C:plasma membrane"/>
    <property type="evidence" value="ECO:0007669"/>
    <property type="project" value="UniProtKB-SubCell"/>
</dbReference>
<dbReference type="GO" id="GO:0140114">
    <property type="term" value="P:cellular detoxification of fluoride"/>
    <property type="evidence" value="ECO:0007669"/>
    <property type="project" value="UniProtKB-UniRule"/>
</dbReference>
<keyword evidence="8 11" id="KW-0407">Ion channel</keyword>
<evidence type="ECO:0000256" key="8">
    <source>
        <dbReference type="ARBA" id="ARBA00023303"/>
    </source>
</evidence>
<proteinExistence type="inferred from homology"/>
<dbReference type="PANTHER" id="PTHR28259:SF1">
    <property type="entry name" value="FLUORIDE EXPORT PROTEIN 1-RELATED"/>
    <property type="match status" value="1"/>
</dbReference>
<evidence type="ECO:0000256" key="11">
    <source>
        <dbReference type="HAMAP-Rule" id="MF_00454"/>
    </source>
</evidence>
<comment type="caution">
    <text evidence="12">The sequence shown here is derived from an EMBL/GenBank/DDBJ whole genome shotgun (WGS) entry which is preliminary data.</text>
</comment>
<keyword evidence="4 11" id="KW-0812">Transmembrane</keyword>
<keyword evidence="11" id="KW-0479">Metal-binding</keyword>
<dbReference type="HAMAP" id="MF_00454">
    <property type="entry name" value="FluC"/>
    <property type="match status" value="1"/>
</dbReference>
<dbReference type="NCBIfam" id="TIGR00494">
    <property type="entry name" value="crcB"/>
    <property type="match status" value="1"/>
</dbReference>
<accession>A0AAE3TBZ5</accession>
<evidence type="ECO:0000256" key="5">
    <source>
        <dbReference type="ARBA" id="ARBA00022989"/>
    </source>
</evidence>
<comment type="catalytic activity">
    <reaction evidence="10">
        <text>fluoride(in) = fluoride(out)</text>
        <dbReference type="Rhea" id="RHEA:76159"/>
        <dbReference type="ChEBI" id="CHEBI:17051"/>
    </reaction>
    <physiologicalReaction direction="left-to-right" evidence="10">
        <dbReference type="Rhea" id="RHEA:76160"/>
    </physiologicalReaction>
</comment>
<evidence type="ECO:0000256" key="2">
    <source>
        <dbReference type="ARBA" id="ARBA00022475"/>
    </source>
</evidence>
<keyword evidence="2 11" id="KW-1003">Cell membrane</keyword>
<dbReference type="Proteomes" id="UP001221302">
    <property type="component" value="Unassembled WGS sequence"/>
</dbReference>
<dbReference type="GO" id="GO:0046872">
    <property type="term" value="F:metal ion binding"/>
    <property type="evidence" value="ECO:0007669"/>
    <property type="project" value="UniProtKB-KW"/>
</dbReference>
<keyword evidence="13" id="KW-1185">Reference proteome</keyword>
<evidence type="ECO:0000313" key="13">
    <source>
        <dbReference type="Proteomes" id="UP001221302"/>
    </source>
</evidence>
<evidence type="ECO:0000256" key="4">
    <source>
        <dbReference type="ARBA" id="ARBA00022692"/>
    </source>
</evidence>
<keyword evidence="11" id="KW-0915">Sodium</keyword>
<dbReference type="AlphaFoldDB" id="A0AAE3TBZ5"/>
<reference evidence="12" key="1">
    <citation type="submission" date="2023-03" db="EMBL/GenBank/DDBJ databases">
        <title>Stygiobacter electus gen. nov., sp. nov., facultatively anaerobic thermotolerant bacterium of the class Ignavibacteria from a well of Yessentuki mineral water deposit.</title>
        <authorList>
            <person name="Podosokorskaya O.A."/>
            <person name="Elcheninov A.G."/>
            <person name="Petrova N.F."/>
            <person name="Zavarzina D.G."/>
            <person name="Kublanov I.V."/>
            <person name="Merkel A.Y."/>
        </authorList>
    </citation>
    <scope>NUCLEOTIDE SEQUENCE</scope>
    <source>
        <strain evidence="12">09-Me</strain>
    </source>
</reference>
<evidence type="ECO:0000256" key="3">
    <source>
        <dbReference type="ARBA" id="ARBA00022519"/>
    </source>
</evidence>
<organism evidence="12 13">
    <name type="scientific">Stygiobacter electus</name>
    <dbReference type="NCBI Taxonomy" id="3032292"/>
    <lineage>
        <taxon>Bacteria</taxon>
        <taxon>Pseudomonadati</taxon>
        <taxon>Ignavibacteriota</taxon>
        <taxon>Ignavibacteria</taxon>
        <taxon>Ignavibacteriales</taxon>
        <taxon>Melioribacteraceae</taxon>
        <taxon>Stygiobacter</taxon>
    </lineage>
</organism>
<evidence type="ECO:0000256" key="7">
    <source>
        <dbReference type="ARBA" id="ARBA00023136"/>
    </source>
</evidence>
<keyword evidence="6 11" id="KW-0406">Ion transport</keyword>
<dbReference type="PANTHER" id="PTHR28259">
    <property type="entry name" value="FLUORIDE EXPORT PROTEIN 1-RELATED"/>
    <property type="match status" value="1"/>
</dbReference>
<name>A0AAE3TBZ5_9BACT</name>
<evidence type="ECO:0000256" key="9">
    <source>
        <dbReference type="ARBA" id="ARBA00035120"/>
    </source>
</evidence>
<feature type="binding site" evidence="11">
    <location>
        <position position="75"/>
    </location>
    <ligand>
        <name>Na(+)</name>
        <dbReference type="ChEBI" id="CHEBI:29101"/>
        <note>structural</note>
    </ligand>
</feature>
<evidence type="ECO:0000256" key="1">
    <source>
        <dbReference type="ARBA" id="ARBA00004651"/>
    </source>
</evidence>